<dbReference type="EMBL" id="BLLK01000047">
    <property type="protein sequence ID" value="GFH54094.1"/>
    <property type="molecule type" value="Genomic_DNA"/>
</dbReference>
<evidence type="ECO:0000313" key="1">
    <source>
        <dbReference type="EMBL" id="GFH54094.1"/>
    </source>
</evidence>
<protein>
    <submittedName>
        <fullName evidence="1">Uncharacterized protein</fullName>
    </submittedName>
</protein>
<evidence type="ECO:0000313" key="2">
    <source>
        <dbReference type="Proteomes" id="UP001054902"/>
    </source>
</evidence>
<reference evidence="1 2" key="1">
    <citation type="journal article" date="2021" name="Sci. Rep.">
        <title>The genome of the diatom Chaetoceros tenuissimus carries an ancient integrated fragment of an extant virus.</title>
        <authorList>
            <person name="Hongo Y."/>
            <person name="Kimura K."/>
            <person name="Takaki Y."/>
            <person name="Yoshida Y."/>
            <person name="Baba S."/>
            <person name="Kobayashi G."/>
            <person name="Nagasaki K."/>
            <person name="Hano T."/>
            <person name="Tomaru Y."/>
        </authorList>
    </citation>
    <scope>NUCLEOTIDE SEQUENCE [LARGE SCALE GENOMIC DNA]</scope>
    <source>
        <strain evidence="1 2">NIES-3715</strain>
    </source>
</reference>
<gene>
    <name evidence="1" type="ORF">CTEN210_10570</name>
</gene>
<name>A0AAD3H8Q5_9STRA</name>
<proteinExistence type="predicted"/>
<sequence>MLLVAAMIPSSYAKSLRNVEENGRRRLQQSSTSEYSTKPILHAYMEPVQTQRWDSFSNDDASSSSSSNVSTYAGVTLTFHNKDSDMMDINYFVKGGPSNCKDCLVSIHKGDSCSSPNVRYFKKSDKVRRNPWTKKGGATISTNGEGKGVGTIESFSNGLSHEENEGHVVVIYSNARVNASRRSRRAKVVACGVLKNISVGTTRSAGI</sequence>
<keyword evidence="2" id="KW-1185">Reference proteome</keyword>
<organism evidence="1 2">
    <name type="scientific">Chaetoceros tenuissimus</name>
    <dbReference type="NCBI Taxonomy" id="426638"/>
    <lineage>
        <taxon>Eukaryota</taxon>
        <taxon>Sar</taxon>
        <taxon>Stramenopiles</taxon>
        <taxon>Ochrophyta</taxon>
        <taxon>Bacillariophyta</taxon>
        <taxon>Coscinodiscophyceae</taxon>
        <taxon>Chaetocerotophycidae</taxon>
        <taxon>Chaetocerotales</taxon>
        <taxon>Chaetocerotaceae</taxon>
        <taxon>Chaetoceros</taxon>
    </lineage>
</organism>
<comment type="caution">
    <text evidence="1">The sequence shown here is derived from an EMBL/GenBank/DDBJ whole genome shotgun (WGS) entry which is preliminary data.</text>
</comment>
<dbReference type="Proteomes" id="UP001054902">
    <property type="component" value="Unassembled WGS sequence"/>
</dbReference>
<accession>A0AAD3H8Q5</accession>
<dbReference type="AlphaFoldDB" id="A0AAD3H8Q5"/>